<sequence length="129" mass="14938">MRIVDGDDVKHTYWVESEPGLGLSLKTPSKYQCSVDAEPRRETGKMLLNDKIINLHVSVPHRPLCFHIYLWFCYKTSLSSRLLVCCDKFGKFFKRCHILLLTIRTIHELFGCRIGGCKALYQSRAFRGN</sequence>
<protein>
    <submittedName>
        <fullName evidence="1">Uncharacterized protein</fullName>
    </submittedName>
</protein>
<proteinExistence type="predicted"/>
<name>A0AAP0S7Y1_LIQFO</name>
<reference evidence="1 2" key="1">
    <citation type="journal article" date="2024" name="Plant J.">
        <title>Genome sequences and population genomics reveal climatic adaptation and genomic divergence between two closely related sweetgum species.</title>
        <authorList>
            <person name="Xu W.Q."/>
            <person name="Ren C.Q."/>
            <person name="Zhang X.Y."/>
            <person name="Comes H.P."/>
            <person name="Liu X.H."/>
            <person name="Li Y.G."/>
            <person name="Kettle C.J."/>
            <person name="Jalonen R."/>
            <person name="Gaisberger H."/>
            <person name="Ma Y.Z."/>
            <person name="Qiu Y.X."/>
        </authorList>
    </citation>
    <scope>NUCLEOTIDE SEQUENCE [LARGE SCALE GENOMIC DNA]</scope>
    <source>
        <strain evidence="1">Hangzhou</strain>
    </source>
</reference>
<dbReference type="EMBL" id="JBBPBK010000001">
    <property type="protein sequence ID" value="KAK9292848.1"/>
    <property type="molecule type" value="Genomic_DNA"/>
</dbReference>
<evidence type="ECO:0000313" key="2">
    <source>
        <dbReference type="Proteomes" id="UP001415857"/>
    </source>
</evidence>
<comment type="caution">
    <text evidence="1">The sequence shown here is derived from an EMBL/GenBank/DDBJ whole genome shotgun (WGS) entry which is preliminary data.</text>
</comment>
<dbReference type="AlphaFoldDB" id="A0AAP0S7Y1"/>
<gene>
    <name evidence="1" type="ORF">L1049_020828</name>
</gene>
<evidence type="ECO:0000313" key="1">
    <source>
        <dbReference type="EMBL" id="KAK9292848.1"/>
    </source>
</evidence>
<keyword evidence="2" id="KW-1185">Reference proteome</keyword>
<dbReference type="Proteomes" id="UP001415857">
    <property type="component" value="Unassembled WGS sequence"/>
</dbReference>
<organism evidence="1 2">
    <name type="scientific">Liquidambar formosana</name>
    <name type="common">Formosan gum</name>
    <dbReference type="NCBI Taxonomy" id="63359"/>
    <lineage>
        <taxon>Eukaryota</taxon>
        <taxon>Viridiplantae</taxon>
        <taxon>Streptophyta</taxon>
        <taxon>Embryophyta</taxon>
        <taxon>Tracheophyta</taxon>
        <taxon>Spermatophyta</taxon>
        <taxon>Magnoliopsida</taxon>
        <taxon>eudicotyledons</taxon>
        <taxon>Gunneridae</taxon>
        <taxon>Pentapetalae</taxon>
        <taxon>Saxifragales</taxon>
        <taxon>Altingiaceae</taxon>
        <taxon>Liquidambar</taxon>
    </lineage>
</organism>
<accession>A0AAP0S7Y1</accession>